<keyword evidence="3" id="KW-1185">Reference proteome</keyword>
<name>A0A918U8U1_9NEIS</name>
<evidence type="ECO:0000313" key="3">
    <source>
        <dbReference type="Proteomes" id="UP000645257"/>
    </source>
</evidence>
<evidence type="ECO:0000313" key="2">
    <source>
        <dbReference type="EMBL" id="GGY10565.1"/>
    </source>
</evidence>
<comment type="caution">
    <text evidence="2">The sequence shown here is derived from an EMBL/GenBank/DDBJ whole genome shotgun (WGS) entry which is preliminary data.</text>
</comment>
<feature type="domain" description="Cupin type-2" evidence="1">
    <location>
        <begin position="36"/>
        <end position="109"/>
    </location>
</feature>
<sequence>MEIINWDTTLHSGVCDTIAGITIVKLLGDESFGTYITRIAPGHRVNPHYHHQGEEHYHILSGEGEIHLAGMTDGTRQSCRVGARCSFSIPPMVEHSLINNGEEPLVLMFSCPASHLGSDRFTR</sequence>
<gene>
    <name evidence="2" type="ORF">GCM10011289_11660</name>
</gene>
<evidence type="ECO:0000259" key="1">
    <source>
        <dbReference type="Pfam" id="PF07883"/>
    </source>
</evidence>
<organism evidence="2 3">
    <name type="scientific">Paludibacterium paludis</name>
    <dbReference type="NCBI Taxonomy" id="1225769"/>
    <lineage>
        <taxon>Bacteria</taxon>
        <taxon>Pseudomonadati</taxon>
        <taxon>Pseudomonadota</taxon>
        <taxon>Betaproteobacteria</taxon>
        <taxon>Neisseriales</taxon>
        <taxon>Chromobacteriaceae</taxon>
        <taxon>Paludibacterium</taxon>
    </lineage>
</organism>
<reference evidence="2" key="2">
    <citation type="submission" date="2020-09" db="EMBL/GenBank/DDBJ databases">
        <authorList>
            <person name="Sun Q."/>
            <person name="Kim S."/>
        </authorList>
    </citation>
    <scope>NUCLEOTIDE SEQUENCE</scope>
    <source>
        <strain evidence="2">KCTC 32182</strain>
    </source>
</reference>
<dbReference type="SUPFAM" id="SSF51182">
    <property type="entry name" value="RmlC-like cupins"/>
    <property type="match status" value="1"/>
</dbReference>
<accession>A0A918U8U1</accession>
<dbReference type="InterPro" id="IPR014710">
    <property type="entry name" value="RmlC-like_jellyroll"/>
</dbReference>
<dbReference type="EMBL" id="BMYX01000005">
    <property type="protein sequence ID" value="GGY10565.1"/>
    <property type="molecule type" value="Genomic_DNA"/>
</dbReference>
<reference evidence="2" key="1">
    <citation type="journal article" date="2014" name="Int. J. Syst. Evol. Microbiol.">
        <title>Complete genome sequence of Corynebacterium casei LMG S-19264T (=DSM 44701T), isolated from a smear-ripened cheese.</title>
        <authorList>
            <consortium name="US DOE Joint Genome Institute (JGI-PGF)"/>
            <person name="Walter F."/>
            <person name="Albersmeier A."/>
            <person name="Kalinowski J."/>
            <person name="Ruckert C."/>
        </authorList>
    </citation>
    <scope>NUCLEOTIDE SEQUENCE</scope>
    <source>
        <strain evidence="2">KCTC 32182</strain>
    </source>
</reference>
<dbReference type="Pfam" id="PF07883">
    <property type="entry name" value="Cupin_2"/>
    <property type="match status" value="1"/>
</dbReference>
<dbReference type="Gene3D" id="2.60.120.10">
    <property type="entry name" value="Jelly Rolls"/>
    <property type="match status" value="1"/>
</dbReference>
<proteinExistence type="predicted"/>
<dbReference type="AlphaFoldDB" id="A0A918U8U1"/>
<dbReference type="RefSeq" id="WP_189532207.1">
    <property type="nucleotide sequence ID" value="NZ_BMYX01000005.1"/>
</dbReference>
<protein>
    <recommendedName>
        <fullName evidence="1">Cupin type-2 domain-containing protein</fullName>
    </recommendedName>
</protein>
<dbReference type="InterPro" id="IPR011051">
    <property type="entry name" value="RmlC_Cupin_sf"/>
</dbReference>
<dbReference type="InterPro" id="IPR013096">
    <property type="entry name" value="Cupin_2"/>
</dbReference>
<dbReference type="Proteomes" id="UP000645257">
    <property type="component" value="Unassembled WGS sequence"/>
</dbReference>